<accession>A0A076G9S7</accession>
<gene>
    <name evidence="2" type="ORF">M3Q_pABCC90</name>
</gene>
<evidence type="ECO:0000256" key="1">
    <source>
        <dbReference type="SAM" id="Phobius"/>
    </source>
</evidence>
<organism evidence="2">
    <name type="scientific">Acinetobacter baumannii TYTH-1</name>
    <dbReference type="NCBI Taxonomy" id="1100841"/>
    <lineage>
        <taxon>Bacteria</taxon>
        <taxon>Pseudomonadati</taxon>
        <taxon>Pseudomonadota</taxon>
        <taxon>Gammaproteobacteria</taxon>
        <taxon>Moraxellales</taxon>
        <taxon>Moraxellaceae</taxon>
        <taxon>Acinetobacter</taxon>
        <taxon>Acinetobacter calcoaceticus/baumannii complex</taxon>
    </lineage>
</organism>
<reference evidence="2" key="2">
    <citation type="journal article" date="2014" name="Genomics">
        <title>Prevalence and mapping of a plasmid encoding a type IV secretion system in Acinetobacter baumannii.</title>
        <authorList>
            <person name="Liu C.C."/>
            <person name="Kuo H.Y."/>
            <person name="Tang C.Y."/>
            <person name="Chang K.C."/>
            <person name="Liou M.L."/>
        </authorList>
    </citation>
    <scope>NUCLEOTIDE SEQUENCE</scope>
    <source>
        <strain evidence="2">TYTH-1</strain>
        <plasmid evidence="2">pAB_CC</plasmid>
    </source>
</reference>
<protein>
    <submittedName>
        <fullName evidence="2">Uncharacterized protein</fullName>
    </submittedName>
</protein>
<keyword evidence="1" id="KW-1133">Transmembrane helix</keyword>
<geneLocation type="plasmid" evidence="2">
    <name>pAB_CC</name>
</geneLocation>
<reference evidence="2" key="1">
    <citation type="submission" date="2013-11" db="EMBL/GenBank/DDBJ databases">
        <authorList>
            <person name="Liu C.-C."/>
            <person name="Tang C.Y."/>
            <person name="Kuo H.-Y."/>
            <person name="Chang K.-C."/>
            <person name="Liou M.-L."/>
        </authorList>
    </citation>
    <scope>NUCLEOTIDE SEQUENCE</scope>
    <source>
        <strain evidence="2">TYTH-1</strain>
        <plasmid evidence="2">pAB_CC</plasmid>
    </source>
</reference>
<proteinExistence type="predicted"/>
<keyword evidence="1" id="KW-0472">Membrane</keyword>
<keyword evidence="1" id="KW-0812">Transmembrane</keyword>
<dbReference type="AlphaFoldDB" id="A0A076G9S7"/>
<name>A0A076G9S7_ACIBA</name>
<keyword evidence="2" id="KW-0614">Plasmid</keyword>
<feature type="transmembrane region" description="Helical" evidence="1">
    <location>
        <begin position="59"/>
        <end position="81"/>
    </location>
</feature>
<dbReference type="EMBL" id="KF889012">
    <property type="protein sequence ID" value="AII26493.1"/>
    <property type="molecule type" value="Genomic_DNA"/>
</dbReference>
<sequence>MSCTEYFFIKTPSSIIKPNANNVLQTLEIRYPASGSIGEKLEIDKPKYPNDAIDKISKIFIEVGFIYLFSISLWLNIFSLIKTIEIDSFATYSDIPA</sequence>
<evidence type="ECO:0000313" key="2">
    <source>
        <dbReference type="EMBL" id="AII26493.1"/>
    </source>
</evidence>